<name>A0ABP8Z8F2_9ACTN</name>
<dbReference type="SUPFAM" id="SSF47203">
    <property type="entry name" value="Acyl-CoA dehydrogenase C-terminal domain-like"/>
    <property type="match status" value="1"/>
</dbReference>
<dbReference type="EMBL" id="BAABIE010000008">
    <property type="protein sequence ID" value="GAA4749200.1"/>
    <property type="molecule type" value="Genomic_DNA"/>
</dbReference>
<dbReference type="Pfam" id="PF18158">
    <property type="entry name" value="AidB_N"/>
    <property type="match status" value="1"/>
</dbReference>
<feature type="domain" description="Adaptive response protein AidB N-terminal" evidence="8">
    <location>
        <begin position="8"/>
        <end position="163"/>
    </location>
</feature>
<dbReference type="Gene3D" id="2.40.110.20">
    <property type="match status" value="1"/>
</dbReference>
<evidence type="ECO:0000313" key="9">
    <source>
        <dbReference type="EMBL" id="GAA4749200.1"/>
    </source>
</evidence>
<dbReference type="Gene3D" id="6.10.250.600">
    <property type="match status" value="1"/>
</dbReference>
<evidence type="ECO:0000256" key="1">
    <source>
        <dbReference type="ARBA" id="ARBA00001974"/>
    </source>
</evidence>
<evidence type="ECO:0000256" key="4">
    <source>
        <dbReference type="ARBA" id="ARBA00022827"/>
    </source>
</evidence>
<dbReference type="Proteomes" id="UP001500822">
    <property type="component" value="Unassembled WGS sequence"/>
</dbReference>
<dbReference type="RefSeq" id="WP_345313325.1">
    <property type="nucleotide sequence ID" value="NZ_BAABIE010000008.1"/>
</dbReference>
<dbReference type="InterPro" id="IPR052904">
    <property type="entry name" value="Acyl-CoA_dehydrogenase-like"/>
</dbReference>
<dbReference type="Pfam" id="PF00441">
    <property type="entry name" value="Acyl-CoA_dh_1"/>
    <property type="match status" value="1"/>
</dbReference>
<dbReference type="PROSITE" id="PS00073">
    <property type="entry name" value="ACYL_COA_DH_2"/>
    <property type="match status" value="1"/>
</dbReference>
<evidence type="ECO:0000259" key="6">
    <source>
        <dbReference type="Pfam" id="PF00441"/>
    </source>
</evidence>
<evidence type="ECO:0000259" key="7">
    <source>
        <dbReference type="Pfam" id="PF02770"/>
    </source>
</evidence>
<dbReference type="InterPro" id="IPR041504">
    <property type="entry name" value="AidB_N"/>
</dbReference>
<keyword evidence="3 5" id="KW-0285">Flavoprotein</keyword>
<feature type="domain" description="Acyl-CoA oxidase/dehydrogenase middle" evidence="7">
    <location>
        <begin position="178"/>
        <end position="271"/>
    </location>
</feature>
<dbReference type="Pfam" id="PF02770">
    <property type="entry name" value="Acyl-CoA_dh_M"/>
    <property type="match status" value="1"/>
</dbReference>
<dbReference type="PANTHER" id="PTHR42707">
    <property type="entry name" value="ACYL-COA DEHYDROGENASE"/>
    <property type="match status" value="1"/>
</dbReference>
<sequence length="549" mass="58347">MSTHEVTNQVPELVDVDLADAPVITEALARSTMTADDIAEVHAIGTLAGSAAMIELGDLAKEHPPVLTTHDRYGHRIDEVRYTPAYHQLMDTAVRHGMHAAPWSDPRPNAHLLRAAKFSVWSQVDAGHGCPISMTYAAVPALRANPELAAAYEPLLTTSVYDPGLRSPLTKRGLIAGMSMTEKQGGSDVRANTTTAVAQPDGTYAITGHKWFTSAPMSDLFLTLAQTSAGVTCFFVPRVLPDGTRNSFALQRLKNKLGNHSNASSEVEYDDTVGWAVGEEGQGVKTIVEMVNLTRLDCVLGSATGMRTGVAQAAHHAAHRRAFGATLNEQPLMGNVLADLAVEAEAATMAGLWLADLTDAATAGDERAALLRRISLAVTKYHVCKRGPVHAAEALECLGGNGYIEDSRMPRLYREAPLMSIWEGSGNVAALDTLRAIGRQPETLGVFLDEVKQAAGADARLDAAVADLEKQFGAIDLSDGAGLQYGARRLIGTMARVLQGSLLVRYGHPAVADAFAVSRLAGDHGDVFGTLPSGLDIRTIVERATPKVG</sequence>
<dbReference type="Gene3D" id="1.20.140.10">
    <property type="entry name" value="Butyryl-CoA Dehydrogenase, subunit A, domain 3"/>
    <property type="match status" value="1"/>
</dbReference>
<evidence type="ECO:0000256" key="2">
    <source>
        <dbReference type="ARBA" id="ARBA00009347"/>
    </source>
</evidence>
<dbReference type="InterPro" id="IPR006089">
    <property type="entry name" value="Acyl-CoA_DH_CS"/>
</dbReference>
<organism evidence="9 10">
    <name type="scientific">Gordonia alkaliphila</name>
    <dbReference type="NCBI Taxonomy" id="1053547"/>
    <lineage>
        <taxon>Bacteria</taxon>
        <taxon>Bacillati</taxon>
        <taxon>Actinomycetota</taxon>
        <taxon>Actinomycetes</taxon>
        <taxon>Mycobacteriales</taxon>
        <taxon>Gordoniaceae</taxon>
        <taxon>Gordonia</taxon>
    </lineage>
</organism>
<protein>
    <submittedName>
        <fullName evidence="9">Acyl-CoA dehydrogenase family protein</fullName>
    </submittedName>
</protein>
<evidence type="ECO:0000256" key="3">
    <source>
        <dbReference type="ARBA" id="ARBA00022630"/>
    </source>
</evidence>
<reference evidence="10" key="1">
    <citation type="journal article" date="2019" name="Int. J. Syst. Evol. Microbiol.">
        <title>The Global Catalogue of Microorganisms (GCM) 10K type strain sequencing project: providing services to taxonomists for standard genome sequencing and annotation.</title>
        <authorList>
            <consortium name="The Broad Institute Genomics Platform"/>
            <consortium name="The Broad Institute Genome Sequencing Center for Infectious Disease"/>
            <person name="Wu L."/>
            <person name="Ma J."/>
        </authorList>
    </citation>
    <scope>NUCLEOTIDE SEQUENCE [LARGE SCALE GENOMIC DNA]</scope>
    <source>
        <strain evidence="10">JCM 18077</strain>
    </source>
</reference>
<keyword evidence="10" id="KW-1185">Reference proteome</keyword>
<dbReference type="PANTHER" id="PTHR42707:SF3">
    <property type="entry name" value="ACYL-COA DEHYDROGENASE AIDB-RELATED"/>
    <property type="match status" value="1"/>
</dbReference>
<dbReference type="SUPFAM" id="SSF56645">
    <property type="entry name" value="Acyl-CoA dehydrogenase NM domain-like"/>
    <property type="match status" value="1"/>
</dbReference>
<dbReference type="InterPro" id="IPR036250">
    <property type="entry name" value="AcylCo_DH-like_C"/>
</dbReference>
<dbReference type="InterPro" id="IPR006091">
    <property type="entry name" value="Acyl-CoA_Oxase/DH_mid-dom"/>
</dbReference>
<dbReference type="InterPro" id="IPR009100">
    <property type="entry name" value="AcylCoA_DH/oxidase_NM_dom_sf"/>
</dbReference>
<comment type="cofactor">
    <cofactor evidence="1 5">
        <name>FAD</name>
        <dbReference type="ChEBI" id="CHEBI:57692"/>
    </cofactor>
</comment>
<accession>A0ABP8Z8F2</accession>
<keyword evidence="5" id="KW-0560">Oxidoreductase</keyword>
<feature type="domain" description="Acyl-CoA dehydrogenase/oxidase C-terminal" evidence="6">
    <location>
        <begin position="281"/>
        <end position="435"/>
    </location>
</feature>
<dbReference type="InterPro" id="IPR009075">
    <property type="entry name" value="AcylCo_DH/oxidase_C"/>
</dbReference>
<evidence type="ECO:0000259" key="8">
    <source>
        <dbReference type="Pfam" id="PF18158"/>
    </source>
</evidence>
<comment type="caution">
    <text evidence="9">The sequence shown here is derived from an EMBL/GenBank/DDBJ whole genome shotgun (WGS) entry which is preliminary data.</text>
</comment>
<proteinExistence type="inferred from homology"/>
<keyword evidence="4 5" id="KW-0274">FAD</keyword>
<evidence type="ECO:0000313" key="10">
    <source>
        <dbReference type="Proteomes" id="UP001500822"/>
    </source>
</evidence>
<gene>
    <name evidence="9" type="ORF">GCM10023217_19290</name>
</gene>
<comment type="similarity">
    <text evidence="2 5">Belongs to the acyl-CoA dehydrogenase family.</text>
</comment>
<evidence type="ECO:0000256" key="5">
    <source>
        <dbReference type="RuleBase" id="RU362125"/>
    </source>
</evidence>